<comment type="similarity">
    <text evidence="7">Belongs to the DNA polymerase HolA subunit family.</text>
</comment>
<dbReference type="AlphaFoldDB" id="A0A2K8SDX2"/>
<dbReference type="GO" id="GO:0003887">
    <property type="term" value="F:DNA-directed DNA polymerase activity"/>
    <property type="evidence" value="ECO:0007669"/>
    <property type="project" value="UniProtKB-KW"/>
</dbReference>
<accession>A0A2K8SDX2</accession>
<dbReference type="Pfam" id="PF21694">
    <property type="entry name" value="DNA_pol3_delta_C"/>
    <property type="match status" value="1"/>
</dbReference>
<proteinExistence type="inferred from homology"/>
<dbReference type="EC" id="2.7.7.7" evidence="1"/>
<keyword evidence="3" id="KW-0808">Transferase</keyword>
<dbReference type="Gene3D" id="1.20.272.10">
    <property type="match status" value="1"/>
</dbReference>
<evidence type="ECO:0000313" key="13">
    <source>
        <dbReference type="Proteomes" id="UP000231823"/>
    </source>
</evidence>
<dbReference type="KEGG" id="sfz:SFLOR_v1c06140"/>
<evidence type="ECO:0000256" key="8">
    <source>
        <dbReference type="ARBA" id="ARBA00049244"/>
    </source>
</evidence>
<evidence type="ECO:0000256" key="7">
    <source>
        <dbReference type="ARBA" id="ARBA00034754"/>
    </source>
</evidence>
<keyword evidence="4" id="KW-0548">Nucleotidyltransferase</keyword>
<keyword evidence="6" id="KW-0239">DNA-directed DNA polymerase</keyword>
<dbReference type="InterPro" id="IPR027417">
    <property type="entry name" value="P-loop_NTPase"/>
</dbReference>
<dbReference type="GO" id="GO:0006261">
    <property type="term" value="P:DNA-templated DNA replication"/>
    <property type="evidence" value="ECO:0007669"/>
    <property type="project" value="TreeGrafter"/>
</dbReference>
<keyword evidence="9" id="KW-0175">Coiled coil</keyword>
<sequence length="317" mass="37550">MFFIYSNDNFLIKRQIEKLTQKINVDKEYEIFEYSLIDDPISSILEEINTYSIFSTKKIIIINECWFVTENKIKMNKTYDLKFIEQILNSTNKEVQIIMTLNSDKFSKRLKITKLVEEKCKLLKLDEPNSEQKKDILVKKLENNKIEYENEALELFIEKLPNDMHVFTNELAKIISLNKKLTCQLVEEITMKYHNFDTFQIANCFLSNDVKMFLKQWSSYLEINSDIFSFLALLANNLITLRNILILKQKNMNNSEIASTLAINPYRISKLLEQNKLNIDKINDKIKVLYVLEKNIKNGIYDSKIIPEIELLKMFNF</sequence>
<keyword evidence="13" id="KW-1185">Reference proteome</keyword>
<evidence type="ECO:0000256" key="9">
    <source>
        <dbReference type="SAM" id="Coils"/>
    </source>
</evidence>
<dbReference type="RefSeq" id="WP_157806939.1">
    <property type="nucleotide sequence ID" value="NZ_CP025057.1"/>
</dbReference>
<dbReference type="Gene3D" id="3.40.50.300">
    <property type="entry name" value="P-loop containing nucleotide triphosphate hydrolases"/>
    <property type="match status" value="1"/>
</dbReference>
<dbReference type="SUPFAM" id="SSF48019">
    <property type="entry name" value="post-AAA+ oligomerization domain-like"/>
    <property type="match status" value="1"/>
</dbReference>
<evidence type="ECO:0000256" key="5">
    <source>
        <dbReference type="ARBA" id="ARBA00022705"/>
    </source>
</evidence>
<dbReference type="InterPro" id="IPR008921">
    <property type="entry name" value="DNA_pol3_clamp-load_cplx_C"/>
</dbReference>
<evidence type="ECO:0000259" key="11">
    <source>
        <dbReference type="Pfam" id="PF21694"/>
    </source>
</evidence>
<evidence type="ECO:0000256" key="2">
    <source>
        <dbReference type="ARBA" id="ARBA00017703"/>
    </source>
</evidence>
<comment type="catalytic activity">
    <reaction evidence="8">
        <text>DNA(n) + a 2'-deoxyribonucleoside 5'-triphosphate = DNA(n+1) + diphosphate</text>
        <dbReference type="Rhea" id="RHEA:22508"/>
        <dbReference type="Rhea" id="RHEA-COMP:17339"/>
        <dbReference type="Rhea" id="RHEA-COMP:17340"/>
        <dbReference type="ChEBI" id="CHEBI:33019"/>
        <dbReference type="ChEBI" id="CHEBI:61560"/>
        <dbReference type="ChEBI" id="CHEBI:173112"/>
        <dbReference type="EC" id="2.7.7.7"/>
    </reaction>
</comment>
<dbReference type="PANTHER" id="PTHR34388:SF1">
    <property type="entry name" value="DNA POLYMERASE III SUBUNIT DELTA"/>
    <property type="match status" value="1"/>
</dbReference>
<protein>
    <recommendedName>
        <fullName evidence="2">DNA polymerase III subunit delta</fullName>
        <ecNumber evidence="1">2.7.7.7</ecNumber>
    </recommendedName>
</protein>
<feature type="domain" description="DNA polymerase III delta subunit-like C-terminal" evidence="11">
    <location>
        <begin position="198"/>
        <end position="313"/>
    </location>
</feature>
<evidence type="ECO:0000256" key="3">
    <source>
        <dbReference type="ARBA" id="ARBA00022679"/>
    </source>
</evidence>
<feature type="coiled-coil region" evidence="9">
    <location>
        <begin position="131"/>
        <end position="158"/>
    </location>
</feature>
<dbReference type="InterPro" id="IPR010372">
    <property type="entry name" value="DNA_pol3_delta_N"/>
</dbReference>
<dbReference type="PANTHER" id="PTHR34388">
    <property type="entry name" value="DNA POLYMERASE III SUBUNIT DELTA"/>
    <property type="match status" value="1"/>
</dbReference>
<dbReference type="InterPro" id="IPR005790">
    <property type="entry name" value="DNA_polIII_delta"/>
</dbReference>
<name>A0A2K8SDX2_9MOLU</name>
<keyword evidence="5" id="KW-0235">DNA replication</keyword>
<feature type="domain" description="DNA polymerase III delta N-terminal" evidence="10">
    <location>
        <begin position="3"/>
        <end position="123"/>
    </location>
</feature>
<evidence type="ECO:0000256" key="1">
    <source>
        <dbReference type="ARBA" id="ARBA00012417"/>
    </source>
</evidence>
<evidence type="ECO:0000256" key="6">
    <source>
        <dbReference type="ARBA" id="ARBA00022932"/>
    </source>
</evidence>
<gene>
    <name evidence="12" type="primary">holA</name>
    <name evidence="12" type="ORF">SFLOR_v1c06140</name>
</gene>
<organism evidence="12 13">
    <name type="scientific">Spiroplasma floricola 23-6</name>
    <dbReference type="NCBI Taxonomy" id="1336749"/>
    <lineage>
        <taxon>Bacteria</taxon>
        <taxon>Bacillati</taxon>
        <taxon>Mycoplasmatota</taxon>
        <taxon>Mollicutes</taxon>
        <taxon>Entomoplasmatales</taxon>
        <taxon>Spiroplasmataceae</taxon>
        <taxon>Spiroplasma</taxon>
    </lineage>
</organism>
<dbReference type="OrthoDB" id="400018at2"/>
<dbReference type="NCBIfam" id="TIGR01128">
    <property type="entry name" value="holA"/>
    <property type="match status" value="1"/>
</dbReference>
<reference evidence="12 13" key="1">
    <citation type="submission" date="2017-12" db="EMBL/GenBank/DDBJ databases">
        <title>Complete genome sequence of Spiroplasma floricola 23-6 (ATCC 29989).</title>
        <authorList>
            <person name="Tsai Y.-M."/>
            <person name="Wu P.-S."/>
            <person name="Lo W.-S."/>
            <person name="Kuo C.-H."/>
        </authorList>
    </citation>
    <scope>NUCLEOTIDE SEQUENCE [LARGE SCALE GENOMIC DNA]</scope>
    <source>
        <strain evidence="12 13">23-6</strain>
    </source>
</reference>
<evidence type="ECO:0000256" key="4">
    <source>
        <dbReference type="ARBA" id="ARBA00022695"/>
    </source>
</evidence>
<dbReference type="Proteomes" id="UP000231823">
    <property type="component" value="Chromosome"/>
</dbReference>
<evidence type="ECO:0000259" key="10">
    <source>
        <dbReference type="Pfam" id="PF06144"/>
    </source>
</evidence>
<dbReference type="InterPro" id="IPR048466">
    <property type="entry name" value="DNA_pol3_delta-like_C"/>
</dbReference>
<dbReference type="SUPFAM" id="SSF52540">
    <property type="entry name" value="P-loop containing nucleoside triphosphate hydrolases"/>
    <property type="match status" value="1"/>
</dbReference>
<dbReference type="GO" id="GO:0003677">
    <property type="term" value="F:DNA binding"/>
    <property type="evidence" value="ECO:0007669"/>
    <property type="project" value="InterPro"/>
</dbReference>
<evidence type="ECO:0000313" key="12">
    <source>
        <dbReference type="EMBL" id="AUB31664.1"/>
    </source>
</evidence>
<dbReference type="EMBL" id="CP025057">
    <property type="protein sequence ID" value="AUB31664.1"/>
    <property type="molecule type" value="Genomic_DNA"/>
</dbReference>
<dbReference type="GO" id="GO:0009360">
    <property type="term" value="C:DNA polymerase III complex"/>
    <property type="evidence" value="ECO:0007669"/>
    <property type="project" value="InterPro"/>
</dbReference>
<dbReference type="Pfam" id="PF06144">
    <property type="entry name" value="DNA_pol3_delta"/>
    <property type="match status" value="1"/>
</dbReference>